<dbReference type="AlphaFoldDB" id="A0AAD9GIY7"/>
<evidence type="ECO:0008006" key="3">
    <source>
        <dbReference type="Google" id="ProtNLM"/>
    </source>
</evidence>
<proteinExistence type="predicted"/>
<dbReference type="EMBL" id="JASMQC010000016">
    <property type="protein sequence ID" value="KAK1939178.1"/>
    <property type="molecule type" value="Genomic_DNA"/>
</dbReference>
<name>A0AAD9GIY7_9STRA</name>
<evidence type="ECO:0000313" key="1">
    <source>
        <dbReference type="EMBL" id="KAK1939178.1"/>
    </source>
</evidence>
<evidence type="ECO:0000313" key="2">
    <source>
        <dbReference type="Proteomes" id="UP001259832"/>
    </source>
</evidence>
<sequence>MTPLEQWSKFTKNGWQHHFMGRYGLKSRRGHGEIGSVNVDAARQKAKKIRQEISRFHPDDVFNMDEAAFFFRQTPKYSITLKETSSLKQKKQ</sequence>
<keyword evidence="2" id="KW-1185">Reference proteome</keyword>
<protein>
    <recommendedName>
        <fullName evidence="3">HTH CENPB-type domain-containing protein</fullName>
    </recommendedName>
</protein>
<organism evidence="1 2">
    <name type="scientific">Phytophthora citrophthora</name>
    <dbReference type="NCBI Taxonomy" id="4793"/>
    <lineage>
        <taxon>Eukaryota</taxon>
        <taxon>Sar</taxon>
        <taxon>Stramenopiles</taxon>
        <taxon>Oomycota</taxon>
        <taxon>Peronosporomycetes</taxon>
        <taxon>Peronosporales</taxon>
        <taxon>Peronosporaceae</taxon>
        <taxon>Phytophthora</taxon>
    </lineage>
</organism>
<dbReference type="Proteomes" id="UP001259832">
    <property type="component" value="Unassembled WGS sequence"/>
</dbReference>
<reference evidence="1" key="1">
    <citation type="submission" date="2023-08" db="EMBL/GenBank/DDBJ databases">
        <title>Reference Genome Resource for the Citrus Pathogen Phytophthora citrophthora.</title>
        <authorList>
            <person name="Moller H."/>
            <person name="Coetzee B."/>
            <person name="Rose L.J."/>
            <person name="Van Niekerk J.M."/>
        </authorList>
    </citation>
    <scope>NUCLEOTIDE SEQUENCE</scope>
    <source>
        <strain evidence="1">STE-U-9442</strain>
    </source>
</reference>
<comment type="caution">
    <text evidence="1">The sequence shown here is derived from an EMBL/GenBank/DDBJ whole genome shotgun (WGS) entry which is preliminary data.</text>
</comment>
<accession>A0AAD9GIY7</accession>
<gene>
    <name evidence="1" type="ORF">P3T76_008562</name>
</gene>